<keyword evidence="9" id="KW-1185">Reference proteome</keyword>
<keyword evidence="4" id="KW-0539">Nucleus</keyword>
<dbReference type="InterPro" id="IPR009072">
    <property type="entry name" value="Histone-fold"/>
</dbReference>
<comment type="subcellular location">
    <subcellularLocation>
        <location evidence="1">Nucleus</location>
    </subcellularLocation>
</comment>
<evidence type="ECO:0000256" key="1">
    <source>
        <dbReference type="ARBA" id="ARBA00004123"/>
    </source>
</evidence>
<proteinExistence type="predicted"/>
<evidence type="ECO:0000256" key="3">
    <source>
        <dbReference type="ARBA" id="ARBA00023163"/>
    </source>
</evidence>
<feature type="compositionally biased region" description="Polar residues" evidence="5">
    <location>
        <begin position="175"/>
        <end position="217"/>
    </location>
</feature>
<dbReference type="AlphaFoldDB" id="A0A8H3IN94"/>
<evidence type="ECO:0000256" key="4">
    <source>
        <dbReference type="ARBA" id="ARBA00023242"/>
    </source>
</evidence>
<protein>
    <recommendedName>
        <fullName evidence="7">Bromodomain associated domain-containing protein</fullName>
    </recommendedName>
</protein>
<evidence type="ECO:0000259" key="7">
    <source>
        <dbReference type="SMART" id="SM00576"/>
    </source>
</evidence>
<organism evidence="8 9">
    <name type="scientific">Heterodermia speciosa</name>
    <dbReference type="NCBI Taxonomy" id="116794"/>
    <lineage>
        <taxon>Eukaryota</taxon>
        <taxon>Fungi</taxon>
        <taxon>Dikarya</taxon>
        <taxon>Ascomycota</taxon>
        <taxon>Pezizomycotina</taxon>
        <taxon>Lecanoromycetes</taxon>
        <taxon>OSLEUM clade</taxon>
        <taxon>Lecanoromycetidae</taxon>
        <taxon>Caliciales</taxon>
        <taxon>Physciaceae</taxon>
        <taxon>Heterodermia</taxon>
    </lineage>
</organism>
<dbReference type="InterPro" id="IPR006565">
    <property type="entry name" value="BTP"/>
</dbReference>
<gene>
    <name evidence="8" type="ORF">HETSPECPRED_004545</name>
</gene>
<dbReference type="Proteomes" id="UP000664521">
    <property type="component" value="Unassembled WGS sequence"/>
</dbReference>
<dbReference type="OrthoDB" id="5402929at2759"/>
<dbReference type="SMART" id="SM00576">
    <property type="entry name" value="BTP"/>
    <property type="match status" value="1"/>
</dbReference>
<feature type="signal peptide" evidence="6">
    <location>
        <begin position="1"/>
        <end position="21"/>
    </location>
</feature>
<feature type="chain" id="PRO_5034880830" description="Bromodomain associated domain-containing protein" evidence="6">
    <location>
        <begin position="22"/>
        <end position="217"/>
    </location>
</feature>
<keyword evidence="6" id="KW-0732">Signal</keyword>
<dbReference type="Gene3D" id="1.10.20.10">
    <property type="entry name" value="Histone, subunit A"/>
    <property type="match status" value="1"/>
</dbReference>
<feature type="region of interest" description="Disordered" evidence="5">
    <location>
        <begin position="149"/>
        <end position="217"/>
    </location>
</feature>
<evidence type="ECO:0000256" key="2">
    <source>
        <dbReference type="ARBA" id="ARBA00023015"/>
    </source>
</evidence>
<accession>A0A8H3IN94</accession>
<dbReference type="Pfam" id="PF07524">
    <property type="entry name" value="Bromo_TP"/>
    <property type="match status" value="1"/>
</dbReference>
<feature type="domain" description="Bromodomain associated" evidence="7">
    <location>
        <begin position="4"/>
        <end position="81"/>
    </location>
</feature>
<comment type="caution">
    <text evidence="8">The sequence shown here is derived from an EMBL/GenBank/DDBJ whole genome shotgun (WGS) entry which is preliminary data.</text>
</comment>
<evidence type="ECO:0000256" key="6">
    <source>
        <dbReference type="SAM" id="SignalP"/>
    </source>
</evidence>
<keyword evidence="2" id="KW-0805">Transcription regulation</keyword>
<keyword evidence="3" id="KW-0804">Transcription</keyword>
<dbReference type="GO" id="GO:0046982">
    <property type="term" value="F:protein heterodimerization activity"/>
    <property type="evidence" value="ECO:0007669"/>
    <property type="project" value="InterPro"/>
</dbReference>
<dbReference type="CDD" id="cd00076">
    <property type="entry name" value="HFD_SF"/>
    <property type="match status" value="1"/>
</dbReference>
<evidence type="ECO:0000256" key="5">
    <source>
        <dbReference type="SAM" id="MobiDB-lite"/>
    </source>
</evidence>
<evidence type="ECO:0000313" key="8">
    <source>
        <dbReference type="EMBL" id="CAF9921440.1"/>
    </source>
</evidence>
<reference evidence="8" key="1">
    <citation type="submission" date="2021-03" db="EMBL/GenBank/DDBJ databases">
        <authorList>
            <person name="Tagirdzhanova G."/>
        </authorList>
    </citation>
    <scope>NUCLEOTIDE SEQUENCE</scope>
</reference>
<dbReference type="GO" id="GO:0005634">
    <property type="term" value="C:nucleus"/>
    <property type="evidence" value="ECO:0007669"/>
    <property type="project" value="UniProtKB-SubCell"/>
</dbReference>
<sequence length="217" mass="23533">MSSQALFSALLRPVVLQVLRAAGFQAARPAVVDTLVDFTARYLILLAETTASYSLTNHNDLIPTILDVRLALQDVGALRPQVSTVEEHFKDTEDMRGVEAFLSWAKGDVNKEIRRIAGLDPSDGEVVTLEAGEERQDFLSVLKKKHSKTGEESRYQGTVLGKSADARPIPIEGGQSESIQAWQRNLQGKMSLANSPLSTRPTSGVASDESSPLTDIG</sequence>
<dbReference type="EMBL" id="CAJPDS010000028">
    <property type="protein sequence ID" value="CAF9921440.1"/>
    <property type="molecule type" value="Genomic_DNA"/>
</dbReference>
<evidence type="ECO:0000313" key="9">
    <source>
        <dbReference type="Proteomes" id="UP000664521"/>
    </source>
</evidence>
<name>A0A8H3IN94_9LECA</name>